<protein>
    <submittedName>
        <fullName evidence="1">Putative secreted protein</fullName>
    </submittedName>
</protein>
<reference evidence="1" key="1">
    <citation type="submission" date="2018-01" db="EMBL/GenBank/DDBJ databases">
        <title>An insight into the sialome of Amazonian anophelines.</title>
        <authorList>
            <person name="Ribeiro J.M."/>
            <person name="Scarpassa V."/>
            <person name="Calvo E."/>
        </authorList>
    </citation>
    <scope>NUCLEOTIDE SEQUENCE</scope>
    <source>
        <tissue evidence="1">Salivary glands</tissue>
    </source>
</reference>
<sequence length="75" mass="8022">MFLHFLRCKCRVVYCAVFFCGDGGGVCARNCYTALIVQIIASLLQIALPRAAPFPCGVHSSVSSTADSNSDSQFS</sequence>
<accession>A0A2M4B1Q9</accession>
<proteinExistence type="predicted"/>
<evidence type="ECO:0000313" key="1">
    <source>
        <dbReference type="EMBL" id="MBW46748.1"/>
    </source>
</evidence>
<dbReference type="AlphaFoldDB" id="A0A2M4B1Q9"/>
<name>A0A2M4B1Q9_9DIPT</name>
<dbReference type="EMBL" id="GGFK01013427">
    <property type="protein sequence ID" value="MBW46748.1"/>
    <property type="molecule type" value="Transcribed_RNA"/>
</dbReference>
<organism evidence="1">
    <name type="scientific">Anopheles triannulatus</name>
    <dbReference type="NCBI Taxonomy" id="58253"/>
    <lineage>
        <taxon>Eukaryota</taxon>
        <taxon>Metazoa</taxon>
        <taxon>Ecdysozoa</taxon>
        <taxon>Arthropoda</taxon>
        <taxon>Hexapoda</taxon>
        <taxon>Insecta</taxon>
        <taxon>Pterygota</taxon>
        <taxon>Neoptera</taxon>
        <taxon>Endopterygota</taxon>
        <taxon>Diptera</taxon>
        <taxon>Nematocera</taxon>
        <taxon>Culicoidea</taxon>
        <taxon>Culicidae</taxon>
        <taxon>Anophelinae</taxon>
        <taxon>Anopheles</taxon>
    </lineage>
</organism>